<name>A0A8H3EKZ9_9LECA</name>
<dbReference type="Proteomes" id="UP000664534">
    <property type="component" value="Unassembled WGS sequence"/>
</dbReference>
<keyword evidence="2" id="KW-0732">Signal</keyword>
<evidence type="ECO:0000256" key="2">
    <source>
        <dbReference type="SAM" id="SignalP"/>
    </source>
</evidence>
<evidence type="ECO:0000256" key="1">
    <source>
        <dbReference type="SAM" id="MobiDB-lite"/>
    </source>
</evidence>
<feature type="chain" id="PRO_5034964298" evidence="2">
    <location>
        <begin position="26"/>
        <end position="343"/>
    </location>
</feature>
<dbReference type="AlphaFoldDB" id="A0A8H3EKZ9"/>
<sequence>MKRFHGLSSLFISFCIHLIHNQVSSINIPAKSLDFESPSAGPQNTPDFENSIWGVTSIGTIDPAFTLAPIFLGEKLRPLPCLLNSVDVALQLALEDFDGLLFETVYRLDSYPQVEIAIIPDEEGGSVPRKYAVWGLNLGIGLMMAKSSFETALFLLSYRGEGVAHIRFKAAGVSDITLNGTTNATQSVNKTLSISHIQASTNISTTRVDATNDPHLEVSFQLTGSVITIYDIFYVALDMLRDMAPINQRACLGDAITRVPDANLDLSTRETNPPRTAYNPPYFQAEWLMRALAQTPVYMLEQRSFRELDMVLFVDEMKVGEASVRRPTSGTGLLPASGNVSNS</sequence>
<comment type="caution">
    <text evidence="3">The sequence shown here is derived from an EMBL/GenBank/DDBJ whole genome shotgun (WGS) entry which is preliminary data.</text>
</comment>
<organism evidence="3 4">
    <name type="scientific">Imshaugia aleurites</name>
    <dbReference type="NCBI Taxonomy" id="172621"/>
    <lineage>
        <taxon>Eukaryota</taxon>
        <taxon>Fungi</taxon>
        <taxon>Dikarya</taxon>
        <taxon>Ascomycota</taxon>
        <taxon>Pezizomycotina</taxon>
        <taxon>Lecanoromycetes</taxon>
        <taxon>OSLEUM clade</taxon>
        <taxon>Lecanoromycetidae</taxon>
        <taxon>Lecanorales</taxon>
        <taxon>Lecanorineae</taxon>
        <taxon>Parmeliaceae</taxon>
        <taxon>Imshaugia</taxon>
    </lineage>
</organism>
<proteinExistence type="predicted"/>
<dbReference type="OrthoDB" id="5415191at2759"/>
<keyword evidence="4" id="KW-1185">Reference proteome</keyword>
<reference evidence="3" key="1">
    <citation type="submission" date="2021-03" db="EMBL/GenBank/DDBJ databases">
        <authorList>
            <person name="Tagirdzhanova G."/>
        </authorList>
    </citation>
    <scope>NUCLEOTIDE SEQUENCE</scope>
</reference>
<evidence type="ECO:0000313" key="3">
    <source>
        <dbReference type="EMBL" id="CAF9905957.1"/>
    </source>
</evidence>
<feature type="signal peptide" evidence="2">
    <location>
        <begin position="1"/>
        <end position="25"/>
    </location>
</feature>
<accession>A0A8H3EKZ9</accession>
<protein>
    <submittedName>
        <fullName evidence="3">Uncharacterized protein</fullName>
    </submittedName>
</protein>
<gene>
    <name evidence="3" type="ORF">IMSHALPRED_004030</name>
</gene>
<feature type="region of interest" description="Disordered" evidence="1">
    <location>
        <begin position="324"/>
        <end position="343"/>
    </location>
</feature>
<evidence type="ECO:0000313" key="4">
    <source>
        <dbReference type="Proteomes" id="UP000664534"/>
    </source>
</evidence>
<dbReference type="EMBL" id="CAJPDT010000002">
    <property type="protein sequence ID" value="CAF9905957.1"/>
    <property type="molecule type" value="Genomic_DNA"/>
</dbReference>